<dbReference type="AlphaFoldDB" id="A0A433DID2"/>
<accession>A0A433DID2</accession>
<name>A0A433DID2_9FUNG</name>
<sequence length="63" mass="7351">MASEGRRFELERLRPEVPEVRLQMDRMCIKNADVPQVFQLGLDIFCDTVFRFPLFPSSNTFVG</sequence>
<dbReference type="EMBL" id="RBNI01001300">
    <property type="protein sequence ID" value="RUP50618.1"/>
    <property type="molecule type" value="Genomic_DNA"/>
</dbReference>
<protein>
    <submittedName>
        <fullName evidence="1">Uncharacterized protein</fullName>
    </submittedName>
</protein>
<evidence type="ECO:0000313" key="1">
    <source>
        <dbReference type="EMBL" id="RUP50618.1"/>
    </source>
</evidence>
<reference evidence="1 2" key="1">
    <citation type="journal article" date="2018" name="New Phytol.">
        <title>Phylogenomics of Endogonaceae and evolution of mycorrhizas within Mucoromycota.</title>
        <authorList>
            <person name="Chang Y."/>
            <person name="Desiro A."/>
            <person name="Na H."/>
            <person name="Sandor L."/>
            <person name="Lipzen A."/>
            <person name="Clum A."/>
            <person name="Barry K."/>
            <person name="Grigoriev I.V."/>
            <person name="Martin F.M."/>
            <person name="Stajich J.E."/>
            <person name="Smith M.E."/>
            <person name="Bonito G."/>
            <person name="Spatafora J.W."/>
        </authorList>
    </citation>
    <scope>NUCLEOTIDE SEQUENCE [LARGE SCALE GENOMIC DNA]</scope>
    <source>
        <strain evidence="1 2">GMNB39</strain>
    </source>
</reference>
<evidence type="ECO:0000313" key="2">
    <source>
        <dbReference type="Proteomes" id="UP000268093"/>
    </source>
</evidence>
<proteinExistence type="predicted"/>
<dbReference type="Proteomes" id="UP000268093">
    <property type="component" value="Unassembled WGS sequence"/>
</dbReference>
<gene>
    <name evidence="1" type="ORF">BC936DRAFT_138367</name>
</gene>
<keyword evidence="2" id="KW-1185">Reference proteome</keyword>
<comment type="caution">
    <text evidence="1">The sequence shown here is derived from an EMBL/GenBank/DDBJ whole genome shotgun (WGS) entry which is preliminary data.</text>
</comment>
<organism evidence="1 2">
    <name type="scientific">Jimgerdemannia flammicorona</name>
    <dbReference type="NCBI Taxonomy" id="994334"/>
    <lineage>
        <taxon>Eukaryota</taxon>
        <taxon>Fungi</taxon>
        <taxon>Fungi incertae sedis</taxon>
        <taxon>Mucoromycota</taxon>
        <taxon>Mucoromycotina</taxon>
        <taxon>Endogonomycetes</taxon>
        <taxon>Endogonales</taxon>
        <taxon>Endogonaceae</taxon>
        <taxon>Jimgerdemannia</taxon>
    </lineage>
</organism>